<dbReference type="EMBL" id="BAABHF010000049">
    <property type="protein sequence ID" value="GAA4514745.1"/>
    <property type="molecule type" value="Genomic_DNA"/>
</dbReference>
<name>A0ABP8R121_9ACTN</name>
<reference evidence="2" key="1">
    <citation type="journal article" date="2019" name="Int. J. Syst. Evol. Microbiol.">
        <title>The Global Catalogue of Microorganisms (GCM) 10K type strain sequencing project: providing services to taxonomists for standard genome sequencing and annotation.</title>
        <authorList>
            <consortium name="The Broad Institute Genomics Platform"/>
            <consortium name="The Broad Institute Genome Sequencing Center for Infectious Disease"/>
            <person name="Wu L."/>
            <person name="Ma J."/>
        </authorList>
    </citation>
    <scope>NUCLEOTIDE SEQUENCE [LARGE SCALE GENOMIC DNA]</scope>
    <source>
        <strain evidence="2">JCM 17933</strain>
    </source>
</reference>
<dbReference type="Proteomes" id="UP001500503">
    <property type="component" value="Unassembled WGS sequence"/>
</dbReference>
<proteinExistence type="predicted"/>
<comment type="caution">
    <text evidence="1">The sequence shown here is derived from an EMBL/GenBank/DDBJ whole genome shotgun (WGS) entry which is preliminary data.</text>
</comment>
<keyword evidence="2" id="KW-1185">Reference proteome</keyword>
<accession>A0ABP8R121</accession>
<protein>
    <submittedName>
        <fullName evidence="1">Uncharacterized protein</fullName>
    </submittedName>
</protein>
<sequence length="61" mass="7041">MDSNHSARVRVTRLIAVITYQFVYENGHWRFQPPADNMRDYRTKTVQQMASEHRAAGACAS</sequence>
<dbReference type="RefSeq" id="WP_345473651.1">
    <property type="nucleotide sequence ID" value="NZ_BAABHF010000049.1"/>
</dbReference>
<gene>
    <name evidence="1" type="ORF">GCM10023191_083700</name>
</gene>
<evidence type="ECO:0000313" key="2">
    <source>
        <dbReference type="Proteomes" id="UP001500503"/>
    </source>
</evidence>
<evidence type="ECO:0000313" key="1">
    <source>
        <dbReference type="EMBL" id="GAA4514745.1"/>
    </source>
</evidence>
<organism evidence="1 2">
    <name type="scientific">Actinoallomurus oryzae</name>
    <dbReference type="NCBI Taxonomy" id="502180"/>
    <lineage>
        <taxon>Bacteria</taxon>
        <taxon>Bacillati</taxon>
        <taxon>Actinomycetota</taxon>
        <taxon>Actinomycetes</taxon>
        <taxon>Streptosporangiales</taxon>
        <taxon>Thermomonosporaceae</taxon>
        <taxon>Actinoallomurus</taxon>
    </lineage>
</organism>